<protein>
    <submittedName>
        <fullName evidence="1">Uncharacterized protein</fullName>
    </submittedName>
</protein>
<dbReference type="VEuPathDB" id="VectorBase:GPAI013424"/>
<reference evidence="2" key="1">
    <citation type="submission" date="2014-03" db="EMBL/GenBank/DDBJ databases">
        <authorList>
            <person name="Aksoy S."/>
            <person name="Warren W."/>
            <person name="Wilson R.K."/>
        </authorList>
    </citation>
    <scope>NUCLEOTIDE SEQUENCE [LARGE SCALE GENOMIC DNA]</scope>
    <source>
        <strain evidence="2">IAEA</strain>
    </source>
</reference>
<name>A0A1A9ZG02_GLOPL</name>
<evidence type="ECO:0000313" key="2">
    <source>
        <dbReference type="Proteomes" id="UP000092445"/>
    </source>
</evidence>
<evidence type="ECO:0000313" key="1">
    <source>
        <dbReference type="EnsemblMetazoa" id="GPAI013424-PA"/>
    </source>
</evidence>
<keyword evidence="2" id="KW-1185">Reference proteome</keyword>
<dbReference type="EnsemblMetazoa" id="GPAI013424-RA">
    <property type="protein sequence ID" value="GPAI013424-PA"/>
    <property type="gene ID" value="GPAI013424"/>
</dbReference>
<dbReference type="Proteomes" id="UP000092445">
    <property type="component" value="Unassembled WGS sequence"/>
</dbReference>
<organism evidence="1 2">
    <name type="scientific">Glossina pallidipes</name>
    <name type="common">Tsetse fly</name>
    <dbReference type="NCBI Taxonomy" id="7398"/>
    <lineage>
        <taxon>Eukaryota</taxon>
        <taxon>Metazoa</taxon>
        <taxon>Ecdysozoa</taxon>
        <taxon>Arthropoda</taxon>
        <taxon>Hexapoda</taxon>
        <taxon>Insecta</taxon>
        <taxon>Pterygota</taxon>
        <taxon>Neoptera</taxon>
        <taxon>Endopterygota</taxon>
        <taxon>Diptera</taxon>
        <taxon>Brachycera</taxon>
        <taxon>Muscomorpha</taxon>
        <taxon>Hippoboscoidea</taxon>
        <taxon>Glossinidae</taxon>
        <taxon>Glossina</taxon>
    </lineage>
</organism>
<sequence>MALTFKVNTLLSAASHKESSNQPNIQTANQSVSHALSWPDSHLVTYKNSRLATAHSRKSCRPKREFHSTTKRLSTSYLHLRTTVKQYGLHMNTNAYTFVNTFSEMAKKALKMLMGAKGLRSFAPKIDQYIKKSDSLTGSDSYSREDEKSNK</sequence>
<accession>A0A1A9ZG02</accession>
<proteinExistence type="predicted"/>
<dbReference type="AlphaFoldDB" id="A0A1A9ZG02"/>
<reference evidence="1" key="2">
    <citation type="submission" date="2020-05" db="UniProtKB">
        <authorList>
            <consortium name="EnsemblMetazoa"/>
        </authorList>
    </citation>
    <scope>IDENTIFICATION</scope>
    <source>
        <strain evidence="1">IAEA</strain>
    </source>
</reference>